<dbReference type="RefSeq" id="XP_049178732.1">
    <property type="nucleotide sequence ID" value="XM_049325656.1"/>
</dbReference>
<reference evidence="1" key="1">
    <citation type="journal article" date="2022" name="DNA Res.">
        <title>Genome analysis of five recently described species of the CUG-Ser clade uncovers Candida theae as a new hybrid lineage with pathogenic potential in the Candida parapsilosis species complex.</title>
        <authorList>
            <person name="Mixao V."/>
            <person name="Del Olmo V."/>
            <person name="Hegedusova E."/>
            <person name="Saus E."/>
            <person name="Pryszcz L."/>
            <person name="Cillingova A."/>
            <person name="Nosek J."/>
            <person name="Gabaldon T."/>
        </authorList>
    </citation>
    <scope>NUCLEOTIDE SEQUENCE</scope>
    <source>
        <strain evidence="1">CBS 10844</strain>
    </source>
</reference>
<keyword evidence="2" id="KW-1185">Reference proteome</keyword>
<proteinExistence type="predicted"/>
<dbReference type="AlphaFoldDB" id="A0AAI9SU86"/>
<dbReference type="GeneID" id="73381853"/>
<evidence type="ECO:0000313" key="1">
    <source>
        <dbReference type="EMBL" id="KAI3402985.2"/>
    </source>
</evidence>
<dbReference type="InterPro" id="IPR035213">
    <property type="entry name" value="DUF5321"/>
</dbReference>
<dbReference type="Proteomes" id="UP001202479">
    <property type="component" value="Unassembled WGS sequence"/>
</dbReference>
<dbReference type="EMBL" id="JAHUZD010000139">
    <property type="protein sequence ID" value="KAI3402985.2"/>
    <property type="molecule type" value="Genomic_DNA"/>
</dbReference>
<gene>
    <name evidence="1" type="ORF">KGF56_004238</name>
</gene>
<evidence type="ECO:0000313" key="2">
    <source>
        <dbReference type="Proteomes" id="UP001202479"/>
    </source>
</evidence>
<organism evidence="1 2">
    <name type="scientific">Candida oxycetoniae</name>
    <dbReference type="NCBI Taxonomy" id="497107"/>
    <lineage>
        <taxon>Eukaryota</taxon>
        <taxon>Fungi</taxon>
        <taxon>Dikarya</taxon>
        <taxon>Ascomycota</taxon>
        <taxon>Saccharomycotina</taxon>
        <taxon>Pichiomycetes</taxon>
        <taxon>Debaryomycetaceae</taxon>
        <taxon>Candida/Lodderomyces clade</taxon>
        <taxon>Candida</taxon>
    </lineage>
</organism>
<accession>A0AAI9SU86</accession>
<sequence>MFLKSSKTMMRPGLLLIRRSLSTAESYIRPKPKFWSLLKTPTTKSLILSLICTSVMIELLKSRREVQQLQASYQLRFQVLGEILTKLKNGENFDLKRELHLANIFTEQKYNSKTDIELDQQIEQLLKMSDEDLERLGDYENPKIITDKVEESTNVERKGNSGTFI</sequence>
<name>A0AAI9SU86_9ASCO</name>
<protein>
    <submittedName>
        <fullName evidence="1">Uncharacterized protein</fullName>
    </submittedName>
</protein>
<comment type="caution">
    <text evidence="1">The sequence shown here is derived from an EMBL/GenBank/DDBJ whole genome shotgun (WGS) entry which is preliminary data.</text>
</comment>
<dbReference type="Pfam" id="PF17254">
    <property type="entry name" value="DUF5321"/>
    <property type="match status" value="1"/>
</dbReference>